<organism evidence="11 12">
    <name type="scientific">Phialophora macrospora</name>
    <dbReference type="NCBI Taxonomy" id="1851006"/>
    <lineage>
        <taxon>Eukaryota</taxon>
        <taxon>Fungi</taxon>
        <taxon>Dikarya</taxon>
        <taxon>Ascomycota</taxon>
        <taxon>Pezizomycotina</taxon>
        <taxon>Eurotiomycetes</taxon>
        <taxon>Chaetothyriomycetidae</taxon>
        <taxon>Chaetothyriales</taxon>
        <taxon>Herpotrichiellaceae</taxon>
        <taxon>Phialophora</taxon>
    </lineage>
</organism>
<evidence type="ECO:0000256" key="7">
    <source>
        <dbReference type="RuleBase" id="RU003346"/>
    </source>
</evidence>
<comment type="subcellular location">
    <subcellularLocation>
        <location evidence="1">Membrane</location>
        <topology evidence="1">Multi-pass membrane protein</topology>
    </subcellularLocation>
</comment>
<comment type="similarity">
    <text evidence="2 7">Belongs to the major facilitator superfamily. Sugar transporter (TC 2.A.1.1) family.</text>
</comment>
<dbReference type="Proteomes" id="UP000054266">
    <property type="component" value="Unassembled WGS sequence"/>
</dbReference>
<feature type="transmembrane region" description="Helical" evidence="9">
    <location>
        <begin position="138"/>
        <end position="162"/>
    </location>
</feature>
<feature type="transmembrane region" description="Helical" evidence="9">
    <location>
        <begin position="325"/>
        <end position="346"/>
    </location>
</feature>
<feature type="region of interest" description="Disordered" evidence="8">
    <location>
        <begin position="485"/>
        <end position="505"/>
    </location>
</feature>
<evidence type="ECO:0000259" key="10">
    <source>
        <dbReference type="PROSITE" id="PS50850"/>
    </source>
</evidence>
<feature type="transmembrane region" description="Helical" evidence="9">
    <location>
        <begin position="105"/>
        <end position="126"/>
    </location>
</feature>
<feature type="transmembrane region" description="Helical" evidence="9">
    <location>
        <begin position="48"/>
        <end position="70"/>
    </location>
</feature>
<dbReference type="SUPFAM" id="SSF103473">
    <property type="entry name" value="MFS general substrate transporter"/>
    <property type="match status" value="1"/>
</dbReference>
<feature type="transmembrane region" description="Helical" evidence="9">
    <location>
        <begin position="265"/>
        <end position="288"/>
    </location>
</feature>
<keyword evidence="4 9" id="KW-0812">Transmembrane</keyword>
<evidence type="ECO:0000313" key="11">
    <source>
        <dbReference type="EMBL" id="KIW66365.1"/>
    </source>
</evidence>
<feature type="transmembrane region" description="Helical" evidence="9">
    <location>
        <begin position="418"/>
        <end position="439"/>
    </location>
</feature>
<accession>A0A0D2FHW1</accession>
<evidence type="ECO:0000256" key="2">
    <source>
        <dbReference type="ARBA" id="ARBA00010992"/>
    </source>
</evidence>
<feature type="transmembrane region" description="Helical" evidence="9">
    <location>
        <begin position="352"/>
        <end position="371"/>
    </location>
</feature>
<dbReference type="PANTHER" id="PTHR48022:SF28">
    <property type="entry name" value="MAJOR FACILITATOR SUPERFAMILY (MFS) PROFILE DOMAIN-CONTAINING PROTEIN-RELATED"/>
    <property type="match status" value="1"/>
</dbReference>
<reference evidence="11 12" key="1">
    <citation type="submission" date="2015-01" db="EMBL/GenBank/DDBJ databases">
        <title>The Genome Sequence of Capronia semiimmersa CBS27337.</title>
        <authorList>
            <consortium name="The Broad Institute Genomics Platform"/>
            <person name="Cuomo C."/>
            <person name="de Hoog S."/>
            <person name="Gorbushina A."/>
            <person name="Stielow B."/>
            <person name="Teixiera M."/>
            <person name="Abouelleil A."/>
            <person name="Chapman S.B."/>
            <person name="Priest M."/>
            <person name="Young S.K."/>
            <person name="Wortman J."/>
            <person name="Nusbaum C."/>
            <person name="Birren B."/>
        </authorList>
    </citation>
    <scope>NUCLEOTIDE SEQUENCE [LARGE SCALE GENOMIC DNA]</scope>
    <source>
        <strain evidence="11 12">CBS 27337</strain>
    </source>
</reference>
<dbReference type="PROSITE" id="PS50850">
    <property type="entry name" value="MFS"/>
    <property type="match status" value="1"/>
</dbReference>
<dbReference type="Pfam" id="PF00083">
    <property type="entry name" value="Sugar_tr"/>
    <property type="match status" value="1"/>
</dbReference>
<dbReference type="PROSITE" id="PS51257">
    <property type="entry name" value="PROKAR_LIPOPROTEIN"/>
    <property type="match status" value="1"/>
</dbReference>
<dbReference type="HOGENOM" id="CLU_001265_30_3_1"/>
<name>A0A0D2FHW1_9EURO</name>
<dbReference type="GO" id="GO:0005351">
    <property type="term" value="F:carbohydrate:proton symporter activity"/>
    <property type="evidence" value="ECO:0007669"/>
    <property type="project" value="TreeGrafter"/>
</dbReference>
<dbReference type="Gene3D" id="1.20.1250.20">
    <property type="entry name" value="MFS general substrate transporter like domains"/>
    <property type="match status" value="1"/>
</dbReference>
<protein>
    <recommendedName>
        <fullName evidence="10">Major facilitator superfamily (MFS) profile domain-containing protein</fullName>
    </recommendedName>
</protein>
<keyword evidence="3 7" id="KW-0813">Transport</keyword>
<dbReference type="InterPro" id="IPR036259">
    <property type="entry name" value="MFS_trans_sf"/>
</dbReference>
<feature type="domain" description="Major facilitator superfamily (MFS) profile" evidence="10">
    <location>
        <begin position="12"/>
        <end position="443"/>
    </location>
</feature>
<dbReference type="InterPro" id="IPR005828">
    <property type="entry name" value="MFS_sugar_transport-like"/>
</dbReference>
<evidence type="ECO:0000256" key="9">
    <source>
        <dbReference type="SAM" id="Phobius"/>
    </source>
</evidence>
<dbReference type="PRINTS" id="PR00171">
    <property type="entry name" value="SUGRTRNSPORT"/>
</dbReference>
<evidence type="ECO:0000256" key="1">
    <source>
        <dbReference type="ARBA" id="ARBA00004141"/>
    </source>
</evidence>
<sequence length="505" mass="54948">MALKGNALMIGITSACGMGFLLFGYDQGVMGGVLGGKPFNDHFNNPSALQQGLIVGLYDLGCLIGSVAFFWASEPLGRKKSIYIGAIIVIIGTILQVTANSVGHLIAGRIVTGVGVGINTAIIPTWQAEVSSVKRRAALLTISAALITCGFTISNFVCYGTSFNTTNFQWQFPIALQVLFAVYLLVAIPFLVESPRWIANHRSLAEASTVISRLRDLPEDHPEVANVVNEIATALQEEKGGKWTEIFHNGGQQNFRRMMLGVGGLYMQQLCGINAVAYYIAVILNVQVGLSSSLAHILASVSGLQCFLICISSIFFINRISRRQAMMWGAVAQATVFALVCVGFNISPRGGGILVTTMFFLFFDAFALSYLNVPWMYAPEINSLKMRSKGAALASASNWLFNGIVVTITPIALSHIGWRYWLIWAVFNISFVPMVYFLYPETRGLTLEQIDHIFAGHKQGLTQGVKESTRMPRFQDGLLHPIPVGTGAEDENEKGVTEVQAETKA</sequence>
<gene>
    <name evidence="11" type="ORF">PV04_05701</name>
</gene>
<feature type="transmembrane region" description="Helical" evidence="9">
    <location>
        <begin position="174"/>
        <end position="192"/>
    </location>
</feature>
<feature type="compositionally biased region" description="Basic and acidic residues" evidence="8">
    <location>
        <begin position="493"/>
        <end position="505"/>
    </location>
</feature>
<evidence type="ECO:0000256" key="8">
    <source>
        <dbReference type="SAM" id="MobiDB-lite"/>
    </source>
</evidence>
<dbReference type="EMBL" id="KN846959">
    <property type="protein sequence ID" value="KIW66365.1"/>
    <property type="molecule type" value="Genomic_DNA"/>
</dbReference>
<evidence type="ECO:0000256" key="6">
    <source>
        <dbReference type="ARBA" id="ARBA00023136"/>
    </source>
</evidence>
<dbReference type="InterPro" id="IPR020846">
    <property type="entry name" value="MFS_dom"/>
</dbReference>
<dbReference type="InterPro" id="IPR050360">
    <property type="entry name" value="MFS_Sugar_Transporters"/>
</dbReference>
<dbReference type="NCBIfam" id="TIGR00879">
    <property type="entry name" value="SP"/>
    <property type="match status" value="1"/>
</dbReference>
<dbReference type="AlphaFoldDB" id="A0A0D2FHW1"/>
<dbReference type="PANTHER" id="PTHR48022">
    <property type="entry name" value="PLASTIDIC GLUCOSE TRANSPORTER 4"/>
    <property type="match status" value="1"/>
</dbReference>
<evidence type="ECO:0000256" key="4">
    <source>
        <dbReference type="ARBA" id="ARBA00022692"/>
    </source>
</evidence>
<keyword evidence="12" id="KW-1185">Reference proteome</keyword>
<evidence type="ECO:0000256" key="5">
    <source>
        <dbReference type="ARBA" id="ARBA00022989"/>
    </source>
</evidence>
<evidence type="ECO:0000313" key="12">
    <source>
        <dbReference type="Proteomes" id="UP000054266"/>
    </source>
</evidence>
<feature type="transmembrane region" description="Helical" evidence="9">
    <location>
        <begin position="294"/>
        <end position="318"/>
    </location>
</feature>
<proteinExistence type="inferred from homology"/>
<evidence type="ECO:0000256" key="3">
    <source>
        <dbReference type="ARBA" id="ARBA00022448"/>
    </source>
</evidence>
<dbReference type="InterPro" id="IPR003663">
    <property type="entry name" value="Sugar/inositol_transpt"/>
</dbReference>
<keyword evidence="6 9" id="KW-0472">Membrane</keyword>
<dbReference type="FunFam" id="1.20.1250.20:FF:000134">
    <property type="entry name" value="MFS sugar transporter protein"/>
    <property type="match status" value="1"/>
</dbReference>
<keyword evidence="5 9" id="KW-1133">Transmembrane helix</keyword>
<feature type="transmembrane region" description="Helical" evidence="9">
    <location>
        <begin position="7"/>
        <end position="25"/>
    </location>
</feature>
<dbReference type="GO" id="GO:0016020">
    <property type="term" value="C:membrane"/>
    <property type="evidence" value="ECO:0007669"/>
    <property type="project" value="UniProtKB-SubCell"/>
</dbReference>
<feature type="transmembrane region" description="Helical" evidence="9">
    <location>
        <begin position="82"/>
        <end position="99"/>
    </location>
</feature>
<feature type="transmembrane region" description="Helical" evidence="9">
    <location>
        <begin position="391"/>
        <end position="412"/>
    </location>
</feature>